<evidence type="ECO:0000256" key="3">
    <source>
        <dbReference type="ARBA" id="ARBA00022692"/>
    </source>
</evidence>
<comment type="caution">
    <text evidence="7">The sequence shown here is derived from an EMBL/GenBank/DDBJ whole genome shotgun (WGS) entry which is preliminary data.</text>
</comment>
<keyword evidence="4 6" id="KW-1133">Transmembrane helix</keyword>
<evidence type="ECO:0000313" key="8">
    <source>
        <dbReference type="Proteomes" id="UP001432322"/>
    </source>
</evidence>
<accession>A0AAV5VU28</accession>
<reference evidence="7" key="1">
    <citation type="submission" date="2023-10" db="EMBL/GenBank/DDBJ databases">
        <title>Genome assembly of Pristionchus species.</title>
        <authorList>
            <person name="Yoshida K."/>
            <person name="Sommer R.J."/>
        </authorList>
    </citation>
    <scope>NUCLEOTIDE SEQUENCE</scope>
    <source>
        <strain evidence="7">RS5133</strain>
    </source>
</reference>
<evidence type="ECO:0000256" key="4">
    <source>
        <dbReference type="ARBA" id="ARBA00022989"/>
    </source>
</evidence>
<organism evidence="7 8">
    <name type="scientific">Pristionchus fissidentatus</name>
    <dbReference type="NCBI Taxonomy" id="1538716"/>
    <lineage>
        <taxon>Eukaryota</taxon>
        <taxon>Metazoa</taxon>
        <taxon>Ecdysozoa</taxon>
        <taxon>Nematoda</taxon>
        <taxon>Chromadorea</taxon>
        <taxon>Rhabditida</taxon>
        <taxon>Rhabditina</taxon>
        <taxon>Diplogasteromorpha</taxon>
        <taxon>Diplogasteroidea</taxon>
        <taxon>Neodiplogasteridae</taxon>
        <taxon>Pristionchus</taxon>
    </lineage>
</organism>
<evidence type="ECO:0008006" key="9">
    <source>
        <dbReference type="Google" id="ProtNLM"/>
    </source>
</evidence>
<feature type="non-terminal residue" evidence="7">
    <location>
        <position position="1"/>
    </location>
</feature>
<keyword evidence="5 6" id="KW-0472">Membrane</keyword>
<evidence type="ECO:0000256" key="5">
    <source>
        <dbReference type="ARBA" id="ARBA00023136"/>
    </source>
</evidence>
<feature type="transmembrane region" description="Helical" evidence="6">
    <location>
        <begin position="38"/>
        <end position="59"/>
    </location>
</feature>
<evidence type="ECO:0000256" key="1">
    <source>
        <dbReference type="ARBA" id="ARBA00004141"/>
    </source>
</evidence>
<dbReference type="PANTHER" id="PTHR22945:SF40">
    <property type="entry name" value="SERPENTINE RECEPTOR, CLASS D (DELTA)-RELATED"/>
    <property type="match status" value="1"/>
</dbReference>
<sequence length="149" mass="16347">ESVCVTCMTSMGALGVTINLLLLTAIRKRSPLSMKRYSFILVNAAIIDMIGASATMLTVPREHVGSFGALIVFYGLGSLVNKLVCHVFLGTLYFYQRTSTILTVEFVLLSAPIVFLSSFIMRVQIVTKLNEKRGLMSSGSHSLHKMLLN</sequence>
<dbReference type="EMBL" id="BTSY01000004">
    <property type="protein sequence ID" value="GMT21540.1"/>
    <property type="molecule type" value="Genomic_DNA"/>
</dbReference>
<evidence type="ECO:0000256" key="2">
    <source>
        <dbReference type="ARBA" id="ARBA00009166"/>
    </source>
</evidence>
<dbReference type="AlphaFoldDB" id="A0AAV5VU28"/>
<dbReference type="Proteomes" id="UP001432322">
    <property type="component" value="Unassembled WGS sequence"/>
</dbReference>
<comment type="similarity">
    <text evidence="2">Belongs to the nematode receptor-like protein srd family.</text>
</comment>
<dbReference type="Pfam" id="PF10317">
    <property type="entry name" value="7TM_GPCR_Srd"/>
    <property type="match status" value="1"/>
</dbReference>
<dbReference type="PANTHER" id="PTHR22945">
    <property type="entry name" value="SERPENTINE RECEPTOR, CLASS D DELTA"/>
    <property type="match status" value="1"/>
</dbReference>
<evidence type="ECO:0000313" key="7">
    <source>
        <dbReference type="EMBL" id="GMT21540.1"/>
    </source>
</evidence>
<dbReference type="GO" id="GO:0016020">
    <property type="term" value="C:membrane"/>
    <property type="evidence" value="ECO:0007669"/>
    <property type="project" value="UniProtKB-SubCell"/>
</dbReference>
<feature type="transmembrane region" description="Helical" evidence="6">
    <location>
        <begin position="71"/>
        <end position="94"/>
    </location>
</feature>
<dbReference type="InterPro" id="IPR019421">
    <property type="entry name" value="7TM_GPCR_serpentine_rcpt_Srd"/>
</dbReference>
<gene>
    <name evidence="7" type="ORF">PFISCL1PPCAC_12837</name>
</gene>
<name>A0AAV5VU28_9BILA</name>
<keyword evidence="3 6" id="KW-0812">Transmembrane</keyword>
<dbReference type="InterPro" id="IPR050920">
    <property type="entry name" value="Nematode_rcpt-like_delta"/>
</dbReference>
<comment type="subcellular location">
    <subcellularLocation>
        <location evidence="1">Membrane</location>
        <topology evidence="1">Multi-pass membrane protein</topology>
    </subcellularLocation>
</comment>
<feature type="non-terminal residue" evidence="7">
    <location>
        <position position="149"/>
    </location>
</feature>
<feature type="transmembrane region" description="Helical" evidence="6">
    <location>
        <begin position="6"/>
        <end position="26"/>
    </location>
</feature>
<proteinExistence type="inferred from homology"/>
<protein>
    <recommendedName>
        <fullName evidence="9">G protein-coupled receptor</fullName>
    </recommendedName>
</protein>
<evidence type="ECO:0000256" key="6">
    <source>
        <dbReference type="SAM" id="Phobius"/>
    </source>
</evidence>
<feature type="transmembrane region" description="Helical" evidence="6">
    <location>
        <begin position="106"/>
        <end position="125"/>
    </location>
</feature>
<keyword evidence="8" id="KW-1185">Reference proteome</keyword>